<dbReference type="InterPro" id="IPR008754">
    <property type="entry name" value="Peptidase_M43"/>
</dbReference>
<keyword evidence="8" id="KW-1015">Disulfide bond</keyword>
<comment type="caution">
    <text evidence="10">The sequence shown here is derived from an EMBL/GenBank/DDBJ whole genome shotgun (WGS) entry which is preliminary data.</text>
</comment>
<feature type="domain" description="Peptidase M43 pregnancy-associated plasma-A" evidence="9">
    <location>
        <begin position="8"/>
        <end position="79"/>
    </location>
</feature>
<dbReference type="GO" id="GO:0008237">
    <property type="term" value="F:metallopeptidase activity"/>
    <property type="evidence" value="ECO:0007669"/>
    <property type="project" value="UniProtKB-KW"/>
</dbReference>
<evidence type="ECO:0000313" key="11">
    <source>
        <dbReference type="Proteomes" id="UP000663850"/>
    </source>
</evidence>
<proteinExistence type="inferred from homology"/>
<dbReference type="GO" id="GO:0006508">
    <property type="term" value="P:proteolysis"/>
    <property type="evidence" value="ECO:0007669"/>
    <property type="project" value="UniProtKB-KW"/>
</dbReference>
<dbReference type="Pfam" id="PF05572">
    <property type="entry name" value="Peptidase_M43"/>
    <property type="match status" value="1"/>
</dbReference>
<evidence type="ECO:0000259" key="9">
    <source>
        <dbReference type="Pfam" id="PF05572"/>
    </source>
</evidence>
<protein>
    <recommendedName>
        <fullName evidence="9">Peptidase M43 pregnancy-associated plasma-A domain-containing protein</fullName>
    </recommendedName>
</protein>
<dbReference type="GO" id="GO:0046872">
    <property type="term" value="F:metal ion binding"/>
    <property type="evidence" value="ECO:0007669"/>
    <property type="project" value="UniProtKB-KW"/>
</dbReference>
<keyword evidence="7" id="KW-0482">Metalloprotease</keyword>
<keyword evidence="4" id="KW-0732">Signal</keyword>
<sequence>MKLATGLVSLYHTFQGGCSAPGDHVVDTPPEASPAFGCPTGRDTCTEQGVDPIHNFMDYTDDACMDQFTHGQALRFKLQLALYRSCSLV</sequence>
<evidence type="ECO:0000256" key="1">
    <source>
        <dbReference type="ARBA" id="ARBA00008721"/>
    </source>
</evidence>
<evidence type="ECO:0000256" key="2">
    <source>
        <dbReference type="ARBA" id="ARBA00022670"/>
    </source>
</evidence>
<evidence type="ECO:0000313" key="10">
    <source>
        <dbReference type="EMBL" id="CAE6454800.1"/>
    </source>
</evidence>
<dbReference type="AlphaFoldDB" id="A0A8H3BF19"/>
<gene>
    <name evidence="10" type="ORF">RDB_LOCUS44164</name>
</gene>
<evidence type="ECO:0000256" key="8">
    <source>
        <dbReference type="ARBA" id="ARBA00023157"/>
    </source>
</evidence>
<evidence type="ECO:0000256" key="5">
    <source>
        <dbReference type="ARBA" id="ARBA00022801"/>
    </source>
</evidence>
<dbReference type="PANTHER" id="PTHR47466:SF1">
    <property type="entry name" value="METALLOPROTEASE MEP1 (AFU_ORTHOLOGUE AFUA_1G07730)-RELATED"/>
    <property type="match status" value="1"/>
</dbReference>
<accession>A0A8H3BF19</accession>
<dbReference type="SUPFAM" id="SSF55486">
    <property type="entry name" value="Metalloproteases ('zincins'), catalytic domain"/>
    <property type="match status" value="1"/>
</dbReference>
<evidence type="ECO:0000256" key="4">
    <source>
        <dbReference type="ARBA" id="ARBA00022729"/>
    </source>
</evidence>
<dbReference type="InterPro" id="IPR024079">
    <property type="entry name" value="MetalloPept_cat_dom_sf"/>
</dbReference>
<dbReference type="EMBL" id="CAJMWZ010002371">
    <property type="protein sequence ID" value="CAE6454800.1"/>
    <property type="molecule type" value="Genomic_DNA"/>
</dbReference>
<name>A0A8H3BF19_9AGAM</name>
<dbReference type="Gene3D" id="3.40.390.10">
    <property type="entry name" value="Collagenase (Catalytic Domain)"/>
    <property type="match status" value="1"/>
</dbReference>
<keyword evidence="3" id="KW-0479">Metal-binding</keyword>
<dbReference type="Proteomes" id="UP000663850">
    <property type="component" value="Unassembled WGS sequence"/>
</dbReference>
<dbReference type="PANTHER" id="PTHR47466">
    <property type="match status" value="1"/>
</dbReference>
<keyword evidence="2" id="KW-0645">Protease</keyword>
<evidence type="ECO:0000256" key="7">
    <source>
        <dbReference type="ARBA" id="ARBA00023049"/>
    </source>
</evidence>
<keyword evidence="5" id="KW-0378">Hydrolase</keyword>
<evidence type="ECO:0000256" key="3">
    <source>
        <dbReference type="ARBA" id="ARBA00022723"/>
    </source>
</evidence>
<keyword evidence="6" id="KW-0862">Zinc</keyword>
<organism evidence="10 11">
    <name type="scientific">Rhizoctonia solani</name>
    <dbReference type="NCBI Taxonomy" id="456999"/>
    <lineage>
        <taxon>Eukaryota</taxon>
        <taxon>Fungi</taxon>
        <taxon>Dikarya</taxon>
        <taxon>Basidiomycota</taxon>
        <taxon>Agaricomycotina</taxon>
        <taxon>Agaricomycetes</taxon>
        <taxon>Cantharellales</taxon>
        <taxon>Ceratobasidiaceae</taxon>
        <taxon>Rhizoctonia</taxon>
    </lineage>
</organism>
<evidence type="ECO:0000256" key="6">
    <source>
        <dbReference type="ARBA" id="ARBA00022833"/>
    </source>
</evidence>
<comment type="similarity">
    <text evidence="1">Belongs to the peptidase M43B family.</text>
</comment>
<reference evidence="10" key="1">
    <citation type="submission" date="2021-01" db="EMBL/GenBank/DDBJ databases">
        <authorList>
            <person name="Kaushik A."/>
        </authorList>
    </citation>
    <scope>NUCLEOTIDE SEQUENCE</scope>
    <source>
        <strain evidence="10">Type strain: AG8-Rh-89/</strain>
    </source>
</reference>